<evidence type="ECO:0000259" key="4">
    <source>
        <dbReference type="Pfam" id="PF05193"/>
    </source>
</evidence>
<dbReference type="Proteomes" id="UP000034160">
    <property type="component" value="Unassembled WGS sequence"/>
</dbReference>
<gene>
    <name evidence="5" type="ORF">UU93_C0013G0001</name>
</gene>
<evidence type="ECO:0000259" key="3">
    <source>
        <dbReference type="Pfam" id="PF00675"/>
    </source>
</evidence>
<proteinExistence type="inferred from homology"/>
<dbReference type="AlphaFoldDB" id="A0A0G1ACM2"/>
<dbReference type="InterPro" id="IPR001431">
    <property type="entry name" value="Pept_M16_Zn_BS"/>
</dbReference>
<dbReference type="Gene3D" id="3.30.830.10">
    <property type="entry name" value="Metalloenzyme, LuxS/M16 peptidase-like"/>
    <property type="match status" value="2"/>
</dbReference>
<dbReference type="InterPro" id="IPR050361">
    <property type="entry name" value="MPP/UQCRC_Complex"/>
</dbReference>
<dbReference type="EMBL" id="LCCN01000013">
    <property type="protein sequence ID" value="KKS31846.1"/>
    <property type="molecule type" value="Genomic_DNA"/>
</dbReference>
<dbReference type="STRING" id="1618356.UU93_C0013G0001"/>
<evidence type="ECO:0000256" key="2">
    <source>
        <dbReference type="RuleBase" id="RU004447"/>
    </source>
</evidence>
<dbReference type="SUPFAM" id="SSF63411">
    <property type="entry name" value="LuxS/MPP-like metallohydrolase"/>
    <property type="match status" value="2"/>
</dbReference>
<dbReference type="PANTHER" id="PTHR11851">
    <property type="entry name" value="METALLOPROTEASE"/>
    <property type="match status" value="1"/>
</dbReference>
<dbReference type="InterPro" id="IPR011249">
    <property type="entry name" value="Metalloenz_LuxS/M16"/>
</dbReference>
<feature type="domain" description="Peptidase M16 N-terminal" evidence="3">
    <location>
        <begin position="22"/>
        <end position="162"/>
    </location>
</feature>
<dbReference type="Pfam" id="PF00675">
    <property type="entry name" value="Peptidase_M16"/>
    <property type="match status" value="1"/>
</dbReference>
<dbReference type="PANTHER" id="PTHR11851:SF49">
    <property type="entry name" value="MITOCHONDRIAL-PROCESSING PEPTIDASE SUBUNIT ALPHA"/>
    <property type="match status" value="1"/>
</dbReference>
<evidence type="ECO:0000313" key="5">
    <source>
        <dbReference type="EMBL" id="KKS31846.1"/>
    </source>
</evidence>
<sequence length="431" mass="48674">KIMFHLSKLKNKATLITVPVTGTEATTVLVLFPVGSRYETAHLSGASHFVEHLMFKGTNRRPGAQDIARTVEIYGAAYNAFTFKDFTGYFVKIDSAKFTVACDLLSDMLFDSKIDATEIEREKGVIVEELRMYEDNPIMAVEQLFDRITFGDTPLGRDIGGTAATVRGLSREDLWNYYKSAYRPENMVVVAAGKVDKTDHQVLEKYFGTAGLVKKTPGKTFAKNNFDKFVWPKNIPTRNKRVLIETRKVDQAQVILGFPGLPHDHRDSYSLSLLLHILGGGMTSRLFVEVRERRGLAYMVRAGGSTYRDVGVVQISAGLDPKRLPEAIKVIRVEVEKMAAVLVTENELEEAKTNMLGRLTLALEDSSFQADWFAKQFWFDKKMESFDVIRAKISQVKAIDIRRLAKQIFDWRQVRAAAIGPIQKDQILKMF</sequence>
<dbReference type="InterPro" id="IPR007863">
    <property type="entry name" value="Peptidase_M16_C"/>
</dbReference>
<comment type="caution">
    <text evidence="5">The sequence shown here is derived from an EMBL/GenBank/DDBJ whole genome shotgun (WGS) entry which is preliminary data.</text>
</comment>
<dbReference type="GO" id="GO:0046872">
    <property type="term" value="F:metal ion binding"/>
    <property type="evidence" value="ECO:0007669"/>
    <property type="project" value="InterPro"/>
</dbReference>
<evidence type="ECO:0000313" key="6">
    <source>
        <dbReference type="Proteomes" id="UP000034160"/>
    </source>
</evidence>
<dbReference type="GO" id="GO:0004222">
    <property type="term" value="F:metalloendopeptidase activity"/>
    <property type="evidence" value="ECO:0007669"/>
    <property type="project" value="InterPro"/>
</dbReference>
<dbReference type="PROSITE" id="PS00143">
    <property type="entry name" value="INSULINASE"/>
    <property type="match status" value="1"/>
</dbReference>
<dbReference type="InterPro" id="IPR011765">
    <property type="entry name" value="Pept_M16_N"/>
</dbReference>
<reference evidence="5 6" key="1">
    <citation type="journal article" date="2015" name="Nature">
        <title>rRNA introns, odd ribosomes, and small enigmatic genomes across a large radiation of phyla.</title>
        <authorList>
            <person name="Brown C.T."/>
            <person name="Hug L.A."/>
            <person name="Thomas B.C."/>
            <person name="Sharon I."/>
            <person name="Castelle C.J."/>
            <person name="Singh A."/>
            <person name="Wilkins M.J."/>
            <person name="Williams K.H."/>
            <person name="Banfield J.F."/>
        </authorList>
    </citation>
    <scope>NUCLEOTIDE SEQUENCE [LARGE SCALE GENOMIC DNA]</scope>
</reference>
<accession>A0A0G1ACM2</accession>
<evidence type="ECO:0000256" key="1">
    <source>
        <dbReference type="ARBA" id="ARBA00007261"/>
    </source>
</evidence>
<feature type="non-terminal residue" evidence="5">
    <location>
        <position position="1"/>
    </location>
</feature>
<organism evidence="5 6">
    <name type="scientific">Candidatus Amesbacteria bacterium GW2011_GWA2_42_12</name>
    <dbReference type="NCBI Taxonomy" id="1618356"/>
    <lineage>
        <taxon>Bacteria</taxon>
        <taxon>Candidatus Amesiibacteriota</taxon>
    </lineage>
</organism>
<comment type="similarity">
    <text evidence="1 2">Belongs to the peptidase M16 family.</text>
</comment>
<dbReference type="Pfam" id="PF05193">
    <property type="entry name" value="Peptidase_M16_C"/>
    <property type="match status" value="1"/>
</dbReference>
<feature type="domain" description="Peptidase M16 C-terminal" evidence="4">
    <location>
        <begin position="169"/>
        <end position="354"/>
    </location>
</feature>
<protein>
    <submittedName>
        <fullName evidence="5">Processing peptidase</fullName>
    </submittedName>
</protein>
<name>A0A0G1ACM2_9BACT</name>
<dbReference type="GO" id="GO:0006508">
    <property type="term" value="P:proteolysis"/>
    <property type="evidence" value="ECO:0007669"/>
    <property type="project" value="InterPro"/>
</dbReference>